<evidence type="ECO:0000256" key="1">
    <source>
        <dbReference type="SAM" id="Phobius"/>
    </source>
</evidence>
<dbReference type="InterPro" id="IPR043717">
    <property type="entry name" value="DUF5658"/>
</dbReference>
<feature type="domain" description="DUF5658" evidence="2">
    <location>
        <begin position="39"/>
        <end position="124"/>
    </location>
</feature>
<proteinExistence type="predicted"/>
<feature type="transmembrane region" description="Helical" evidence="1">
    <location>
        <begin position="33"/>
        <end position="55"/>
    </location>
</feature>
<reference evidence="3" key="1">
    <citation type="submission" date="2019-03" db="EMBL/GenBank/DDBJ databases">
        <title>Lake Tanganyika Metagenome-Assembled Genomes (MAGs).</title>
        <authorList>
            <person name="Tran P."/>
        </authorList>
    </citation>
    <scope>NUCLEOTIDE SEQUENCE</scope>
    <source>
        <strain evidence="3">M_DeepCast_400m_m2_100</strain>
    </source>
</reference>
<comment type="caution">
    <text evidence="3">The sequence shown here is derived from an EMBL/GenBank/DDBJ whole genome shotgun (WGS) entry which is preliminary data.</text>
</comment>
<dbReference type="Pfam" id="PF18902">
    <property type="entry name" value="DUF5658"/>
    <property type="match status" value="1"/>
</dbReference>
<accession>A0A937XCH9</accession>
<evidence type="ECO:0000313" key="4">
    <source>
        <dbReference type="Proteomes" id="UP000748308"/>
    </source>
</evidence>
<gene>
    <name evidence="3" type="ORF">FJY75_11440</name>
</gene>
<protein>
    <recommendedName>
        <fullName evidence="2">DUF5658 domain-containing protein</fullName>
    </recommendedName>
</protein>
<keyword evidence="1" id="KW-1133">Transmembrane helix</keyword>
<sequence length="128" mass="14643">MLSRYTLVGRRRRNRRETDPQSHYYIDWIQGPYLWALVAVVAFIAADALSTLHIISKGGSEANPLMRWMLDRGTLWFLGAKALTALVGFLLLAVHRFFPISRPLVALLFLAYGALVLYHVYLLFKIHA</sequence>
<name>A0A937XCH9_UNCEI</name>
<dbReference type="EMBL" id="VGIY01000363">
    <property type="protein sequence ID" value="MBM3318454.1"/>
    <property type="molecule type" value="Genomic_DNA"/>
</dbReference>
<evidence type="ECO:0000259" key="2">
    <source>
        <dbReference type="Pfam" id="PF18902"/>
    </source>
</evidence>
<dbReference type="AlphaFoldDB" id="A0A937XCH9"/>
<keyword evidence="1" id="KW-0472">Membrane</keyword>
<evidence type="ECO:0000313" key="3">
    <source>
        <dbReference type="EMBL" id="MBM3318454.1"/>
    </source>
</evidence>
<keyword evidence="1" id="KW-0812">Transmembrane</keyword>
<organism evidence="3 4">
    <name type="scientific">Eiseniibacteriota bacterium</name>
    <dbReference type="NCBI Taxonomy" id="2212470"/>
    <lineage>
        <taxon>Bacteria</taxon>
        <taxon>Candidatus Eiseniibacteriota</taxon>
    </lineage>
</organism>
<feature type="transmembrane region" description="Helical" evidence="1">
    <location>
        <begin position="75"/>
        <end position="98"/>
    </location>
</feature>
<feature type="transmembrane region" description="Helical" evidence="1">
    <location>
        <begin position="104"/>
        <end position="124"/>
    </location>
</feature>
<dbReference type="Proteomes" id="UP000748308">
    <property type="component" value="Unassembled WGS sequence"/>
</dbReference>